<keyword evidence="7" id="KW-1133">Transmembrane helix</keyword>
<evidence type="ECO:0000313" key="11">
    <source>
        <dbReference type="EMBL" id="AFK37238.1"/>
    </source>
</evidence>
<dbReference type="EMBL" id="BT137443">
    <property type="protein sequence ID" value="AFK37238.1"/>
    <property type="molecule type" value="mRNA"/>
</dbReference>
<dbReference type="Gene3D" id="3.80.10.10">
    <property type="entry name" value="Ribonuclease Inhibitor"/>
    <property type="match status" value="1"/>
</dbReference>
<dbReference type="ExpressionAtlas" id="I3SAE6">
    <property type="expression patterns" value="differential"/>
</dbReference>
<evidence type="ECO:0000256" key="10">
    <source>
        <dbReference type="ARBA" id="ARBA00023180"/>
    </source>
</evidence>
<evidence type="ECO:0000256" key="1">
    <source>
        <dbReference type="ARBA" id="ARBA00004479"/>
    </source>
</evidence>
<proteinExistence type="evidence at transcript level"/>
<keyword evidence="8" id="KW-0472">Membrane</keyword>
<dbReference type="FunFam" id="3.80.10.10:FF:000111">
    <property type="entry name" value="LRR receptor-like serine/threonine-protein kinase ERECTA"/>
    <property type="match status" value="1"/>
</dbReference>
<dbReference type="Pfam" id="PF00560">
    <property type="entry name" value="LRR_1"/>
    <property type="match status" value="1"/>
</dbReference>
<dbReference type="PROSITE" id="PS51450">
    <property type="entry name" value="LRR"/>
    <property type="match status" value="1"/>
</dbReference>
<keyword evidence="3" id="KW-0433">Leucine-rich repeat</keyword>
<dbReference type="PANTHER" id="PTHR48063">
    <property type="entry name" value="LRR RECEPTOR-LIKE KINASE"/>
    <property type="match status" value="1"/>
</dbReference>
<dbReference type="Pfam" id="PF13855">
    <property type="entry name" value="LRR_8"/>
    <property type="match status" value="1"/>
</dbReference>
<dbReference type="SUPFAM" id="SSF52058">
    <property type="entry name" value="L domain-like"/>
    <property type="match status" value="1"/>
</dbReference>
<dbReference type="InterPro" id="IPR046956">
    <property type="entry name" value="RLP23-like"/>
</dbReference>
<dbReference type="InterPro" id="IPR001611">
    <property type="entry name" value="Leu-rich_rpt"/>
</dbReference>
<keyword evidence="6" id="KW-0677">Repeat</keyword>
<dbReference type="GO" id="GO:0016020">
    <property type="term" value="C:membrane"/>
    <property type="evidence" value="ECO:0007669"/>
    <property type="project" value="UniProtKB-SubCell"/>
</dbReference>
<keyword evidence="10" id="KW-0325">Glycoprotein</keyword>
<keyword evidence="4" id="KW-0812">Transmembrane</keyword>
<protein>
    <recommendedName>
        <fullName evidence="12">Non-specific serine/threonine protein kinase</fullName>
    </recommendedName>
</protein>
<sequence length="192" mass="20823">MSSLQEVKLSNNQLRFDISKIKLPSELSSLDLHGNLLIGSLTTIINSMTSSSSEVIDVSNNYISGHIPEFVEGSSLKVLNLGSNNISGSIPDSISNLIELEMLDISRNHIMGKIPSSLGQLQKLQWLDVSINEITGQIPGSLSQITNLKHASFRANRLCGEIPQTRPFNIFPPVAYAHNLCLCGKPLGPCKG</sequence>
<evidence type="ECO:0000256" key="7">
    <source>
        <dbReference type="ARBA" id="ARBA00022989"/>
    </source>
</evidence>
<evidence type="ECO:0008006" key="12">
    <source>
        <dbReference type="Google" id="ProtNLM"/>
    </source>
</evidence>
<name>I3SAE6_MEDTR</name>
<evidence type="ECO:0000256" key="9">
    <source>
        <dbReference type="ARBA" id="ARBA00023170"/>
    </source>
</evidence>
<dbReference type="AlphaFoldDB" id="I3SAE6"/>
<reference evidence="11" key="1">
    <citation type="submission" date="2012-05" db="EMBL/GenBank/DDBJ databases">
        <authorList>
            <person name="Krishnakumar V."/>
            <person name="Cheung F."/>
            <person name="Xiao Y."/>
            <person name="Chan A."/>
            <person name="Moskal W.A."/>
            <person name="Town C.D."/>
        </authorList>
    </citation>
    <scope>NUCLEOTIDE SEQUENCE</scope>
</reference>
<keyword evidence="5" id="KW-0732">Signal</keyword>
<evidence type="ECO:0000256" key="3">
    <source>
        <dbReference type="ARBA" id="ARBA00022614"/>
    </source>
</evidence>
<organism evidence="11">
    <name type="scientific">Medicago truncatula</name>
    <name type="common">Barrel medic</name>
    <name type="synonym">Medicago tribuloides</name>
    <dbReference type="NCBI Taxonomy" id="3880"/>
    <lineage>
        <taxon>Eukaryota</taxon>
        <taxon>Viridiplantae</taxon>
        <taxon>Streptophyta</taxon>
        <taxon>Embryophyta</taxon>
        <taxon>Tracheophyta</taxon>
        <taxon>Spermatophyta</taxon>
        <taxon>Magnoliopsida</taxon>
        <taxon>eudicotyledons</taxon>
        <taxon>Gunneridae</taxon>
        <taxon>Pentapetalae</taxon>
        <taxon>rosids</taxon>
        <taxon>fabids</taxon>
        <taxon>Fabales</taxon>
        <taxon>Fabaceae</taxon>
        <taxon>Papilionoideae</taxon>
        <taxon>50 kb inversion clade</taxon>
        <taxon>NPAAA clade</taxon>
        <taxon>Hologalegina</taxon>
        <taxon>IRL clade</taxon>
        <taxon>Trifolieae</taxon>
        <taxon>Medicago</taxon>
    </lineage>
</organism>
<dbReference type="PANTHER" id="PTHR48063:SF112">
    <property type="entry name" value="RECEPTOR LIKE PROTEIN 30-LIKE"/>
    <property type="match status" value="1"/>
</dbReference>
<evidence type="ECO:0000256" key="6">
    <source>
        <dbReference type="ARBA" id="ARBA00022737"/>
    </source>
</evidence>
<keyword evidence="9" id="KW-0675">Receptor</keyword>
<evidence type="ECO:0000256" key="5">
    <source>
        <dbReference type="ARBA" id="ARBA00022729"/>
    </source>
</evidence>
<evidence type="ECO:0000256" key="4">
    <source>
        <dbReference type="ARBA" id="ARBA00022692"/>
    </source>
</evidence>
<comment type="subcellular location">
    <subcellularLocation>
        <location evidence="1">Membrane</location>
        <topology evidence="1">Single-pass type I membrane protein</topology>
    </subcellularLocation>
</comment>
<evidence type="ECO:0000256" key="2">
    <source>
        <dbReference type="ARBA" id="ARBA00009592"/>
    </source>
</evidence>
<comment type="similarity">
    <text evidence="2">Belongs to the RLP family.</text>
</comment>
<accession>I3SAE6</accession>
<dbReference type="InterPro" id="IPR032675">
    <property type="entry name" value="LRR_dom_sf"/>
</dbReference>
<evidence type="ECO:0000256" key="8">
    <source>
        <dbReference type="ARBA" id="ARBA00023136"/>
    </source>
</evidence>